<dbReference type="EMBL" id="FRAR01000010">
    <property type="protein sequence ID" value="SHK29370.1"/>
    <property type="molecule type" value="Genomic_DNA"/>
</dbReference>
<evidence type="ECO:0000256" key="2">
    <source>
        <dbReference type="ARBA" id="ARBA00023235"/>
    </source>
</evidence>
<evidence type="ECO:0000256" key="1">
    <source>
        <dbReference type="ARBA" id="ARBA00022755"/>
    </source>
</evidence>
<dbReference type="InterPro" id="IPR024694">
    <property type="entry name" value="PurE_prokaryotes"/>
</dbReference>
<gene>
    <name evidence="3" type="primary">purE</name>
    <name evidence="8" type="ORF">SAMN02745123_01380</name>
</gene>
<evidence type="ECO:0000313" key="9">
    <source>
        <dbReference type="Proteomes" id="UP000183997"/>
    </source>
</evidence>
<feature type="binding site" evidence="3 5">
    <location>
        <position position="41"/>
    </location>
    <ligand>
        <name>substrate</name>
    </ligand>
</feature>
<dbReference type="UniPathway" id="UPA00074">
    <property type="reaction ID" value="UER00943"/>
</dbReference>
<comment type="catalytic activity">
    <reaction evidence="3 4">
        <text>5-carboxyamino-1-(5-phospho-D-ribosyl)imidazole + H(+) = 5-amino-1-(5-phospho-D-ribosyl)imidazole-4-carboxylate</text>
        <dbReference type="Rhea" id="RHEA:13193"/>
        <dbReference type="ChEBI" id="CHEBI:15378"/>
        <dbReference type="ChEBI" id="CHEBI:58730"/>
        <dbReference type="ChEBI" id="CHEBI:77657"/>
        <dbReference type="EC" id="5.4.99.18"/>
    </reaction>
</comment>
<sequence length="177" mass="18526">MNPQVGIVLGSDSDLPLMKDAVKLFDKMGISYELTISSAHRAPEKTATYARTAEDRGLKVIIAAAGLAAHLPGVIAAHTILPVIGVPVKSGALDGVDALYSIAQMPPGIPVASVAINGAKNAAILAVQILATADEALANKLRQLKEDLAREVEAKDARLKELGVEGYLYPIGHETNK</sequence>
<comment type="similarity">
    <text evidence="3">Belongs to the AIR carboxylase family. Class I subfamily.</text>
</comment>
<comment type="pathway">
    <text evidence="3 4">Purine metabolism; IMP biosynthesis via de novo pathway; 5-amino-1-(5-phospho-D-ribosyl)imidazole-4-carboxylate from 5-amino-1-(5-phospho-D-ribosyl)imidazole (N5-CAIR route): step 2/2.</text>
</comment>
<dbReference type="PANTHER" id="PTHR23046">
    <property type="entry name" value="PHOSPHORIBOSYLAMINOIMIDAZOLE CARBOXYLASE CATALYTIC SUBUNIT"/>
    <property type="match status" value="1"/>
</dbReference>
<dbReference type="InterPro" id="IPR000031">
    <property type="entry name" value="PurE_dom"/>
</dbReference>
<dbReference type="InterPro" id="IPR033747">
    <property type="entry name" value="PurE_ClassI"/>
</dbReference>
<evidence type="ECO:0000313" key="8">
    <source>
        <dbReference type="EMBL" id="SHK29370.1"/>
    </source>
</evidence>
<dbReference type="NCBIfam" id="TIGR01162">
    <property type="entry name" value="purE"/>
    <property type="match status" value="1"/>
</dbReference>
<keyword evidence="9" id="KW-1185">Reference proteome</keyword>
<dbReference type="RefSeq" id="WP_072912293.1">
    <property type="nucleotide sequence ID" value="NZ_FRAR01000010.1"/>
</dbReference>
<evidence type="ECO:0000256" key="5">
    <source>
        <dbReference type="PIRSR" id="PIRSR001338-1"/>
    </source>
</evidence>
<dbReference type="Proteomes" id="UP000183997">
    <property type="component" value="Unassembled WGS sequence"/>
</dbReference>
<name>A0A1M6RAB5_9FIRM</name>
<feature type="domain" description="PurE" evidence="7">
    <location>
        <begin position="3"/>
        <end position="152"/>
    </location>
</feature>
<dbReference type="EC" id="5.4.99.18" evidence="3 4"/>
<organism evidence="8 9">
    <name type="scientific">Desulforamulus aeronauticus DSM 10349</name>
    <dbReference type="NCBI Taxonomy" id="1121421"/>
    <lineage>
        <taxon>Bacteria</taxon>
        <taxon>Bacillati</taxon>
        <taxon>Bacillota</taxon>
        <taxon>Clostridia</taxon>
        <taxon>Eubacteriales</taxon>
        <taxon>Peptococcaceae</taxon>
        <taxon>Desulforamulus</taxon>
    </lineage>
</organism>
<dbReference type="AlphaFoldDB" id="A0A1M6RAB5"/>
<evidence type="ECO:0000256" key="4">
    <source>
        <dbReference type="PIRNR" id="PIRNR001338"/>
    </source>
</evidence>
<reference evidence="9" key="1">
    <citation type="submission" date="2016-11" db="EMBL/GenBank/DDBJ databases">
        <authorList>
            <person name="Varghese N."/>
            <person name="Submissions S."/>
        </authorList>
    </citation>
    <scope>NUCLEOTIDE SEQUENCE [LARGE SCALE GENOMIC DNA]</scope>
    <source>
        <strain evidence="9">DSM 10349</strain>
    </source>
</reference>
<keyword evidence="1 3" id="KW-0658">Purine biosynthesis</keyword>
<keyword evidence="6" id="KW-0175">Coiled coil</keyword>
<evidence type="ECO:0000256" key="6">
    <source>
        <dbReference type="SAM" id="Coils"/>
    </source>
</evidence>
<feature type="binding site" evidence="3 5">
    <location>
        <position position="11"/>
    </location>
    <ligand>
        <name>substrate</name>
    </ligand>
</feature>
<comment type="function">
    <text evidence="3 4">Catalyzes the conversion of N5-carboxyaminoimidazole ribonucleotide (N5-CAIR) to 4-carboxy-5-aminoimidazole ribonucleotide (CAIR).</text>
</comment>
<dbReference type="Gene3D" id="3.40.50.1970">
    <property type="match status" value="1"/>
</dbReference>
<evidence type="ECO:0000259" key="7">
    <source>
        <dbReference type="SMART" id="SM01001"/>
    </source>
</evidence>
<dbReference type="GO" id="GO:0006189">
    <property type="term" value="P:'de novo' IMP biosynthetic process"/>
    <property type="evidence" value="ECO:0007669"/>
    <property type="project" value="UniProtKB-UniRule"/>
</dbReference>
<dbReference type="OrthoDB" id="9791908at2"/>
<feature type="binding site" evidence="3 5">
    <location>
        <position position="14"/>
    </location>
    <ligand>
        <name>substrate</name>
    </ligand>
</feature>
<dbReference type="PIRSF" id="PIRSF001338">
    <property type="entry name" value="AIR_carboxylase"/>
    <property type="match status" value="1"/>
</dbReference>
<dbReference type="SUPFAM" id="SSF52255">
    <property type="entry name" value="N5-CAIR mutase (phosphoribosylaminoimidazole carboxylase, PurE)"/>
    <property type="match status" value="1"/>
</dbReference>
<dbReference type="HAMAP" id="MF_01929">
    <property type="entry name" value="PurE_classI"/>
    <property type="match status" value="1"/>
</dbReference>
<dbReference type="PANTHER" id="PTHR23046:SF2">
    <property type="entry name" value="PHOSPHORIBOSYLAMINOIMIDAZOLE CARBOXYLASE"/>
    <property type="match status" value="1"/>
</dbReference>
<dbReference type="GO" id="GO:0034023">
    <property type="term" value="F:5-(carboxyamino)imidazole ribonucleotide mutase activity"/>
    <property type="evidence" value="ECO:0007669"/>
    <property type="project" value="UniProtKB-UniRule"/>
</dbReference>
<keyword evidence="2 3" id="KW-0413">Isomerase</keyword>
<protein>
    <recommendedName>
        <fullName evidence="3 4">N5-carboxyaminoimidazole ribonucleotide mutase</fullName>
        <shortName evidence="3 4">N5-CAIR mutase</shortName>
        <ecNumber evidence="3 4">5.4.99.18</ecNumber>
    </recommendedName>
    <alternativeName>
        <fullName evidence="3">5-(carboxyamino)imidazole ribonucleotide mutase</fullName>
    </alternativeName>
</protein>
<dbReference type="Pfam" id="PF00731">
    <property type="entry name" value="AIRC"/>
    <property type="match status" value="1"/>
</dbReference>
<proteinExistence type="inferred from homology"/>
<dbReference type="SMART" id="SM01001">
    <property type="entry name" value="AIRC"/>
    <property type="match status" value="1"/>
</dbReference>
<feature type="coiled-coil region" evidence="6">
    <location>
        <begin position="134"/>
        <end position="165"/>
    </location>
</feature>
<evidence type="ECO:0000256" key="3">
    <source>
        <dbReference type="HAMAP-Rule" id="MF_01929"/>
    </source>
</evidence>
<dbReference type="STRING" id="1121421.SAMN02745123_01380"/>
<accession>A0A1M6RAB5</accession>